<protein>
    <recommendedName>
        <fullName evidence="3">DUF4296 domain-containing protein</fullName>
    </recommendedName>
</protein>
<keyword evidence="2" id="KW-1185">Reference proteome</keyword>
<reference evidence="2" key="1">
    <citation type="journal article" date="2019" name="Int. J. Syst. Evol. Microbiol.">
        <title>The Global Catalogue of Microorganisms (GCM) 10K type strain sequencing project: providing services to taxonomists for standard genome sequencing and annotation.</title>
        <authorList>
            <consortium name="The Broad Institute Genomics Platform"/>
            <consortium name="The Broad Institute Genome Sequencing Center for Infectious Disease"/>
            <person name="Wu L."/>
            <person name="Ma J."/>
        </authorList>
    </citation>
    <scope>NUCLEOTIDE SEQUENCE [LARGE SCALE GENOMIC DNA]</scope>
    <source>
        <strain evidence="2">CCUG 50349</strain>
    </source>
</reference>
<evidence type="ECO:0008006" key="3">
    <source>
        <dbReference type="Google" id="ProtNLM"/>
    </source>
</evidence>
<dbReference type="EMBL" id="JBHSGW010000025">
    <property type="protein sequence ID" value="MFC4740220.1"/>
    <property type="molecule type" value="Genomic_DNA"/>
</dbReference>
<sequence>MNIALLLLKNQQEMKYAFLLTLLLMLSSCKKDKKELVEVKQISNEFKLDFLNEILSDTTESSYFDSKVQLVSNYSIMLPDRFLNGTFDDPTKEFYSLVDYISFHLRTEDTLYVFNQFQQNKELNLNKLSKYGYKMFDNKNILTII</sequence>
<gene>
    <name evidence="1" type="ORF">ACFO3U_09475</name>
</gene>
<evidence type="ECO:0000313" key="1">
    <source>
        <dbReference type="EMBL" id="MFC4740220.1"/>
    </source>
</evidence>
<dbReference type="Proteomes" id="UP001595885">
    <property type="component" value="Unassembled WGS sequence"/>
</dbReference>
<dbReference type="RefSeq" id="WP_379741150.1">
    <property type="nucleotide sequence ID" value="NZ_JBHSGW010000025.1"/>
</dbReference>
<evidence type="ECO:0000313" key="2">
    <source>
        <dbReference type="Proteomes" id="UP001595885"/>
    </source>
</evidence>
<organism evidence="1 2">
    <name type="scientific">Flavobacterium ponti</name>
    <dbReference type="NCBI Taxonomy" id="665133"/>
    <lineage>
        <taxon>Bacteria</taxon>
        <taxon>Pseudomonadati</taxon>
        <taxon>Bacteroidota</taxon>
        <taxon>Flavobacteriia</taxon>
        <taxon>Flavobacteriales</taxon>
        <taxon>Flavobacteriaceae</taxon>
        <taxon>Flavobacterium</taxon>
    </lineage>
</organism>
<accession>A0ABV9P753</accession>
<proteinExistence type="predicted"/>
<name>A0ABV9P753_9FLAO</name>
<comment type="caution">
    <text evidence="1">The sequence shown here is derived from an EMBL/GenBank/DDBJ whole genome shotgun (WGS) entry which is preliminary data.</text>
</comment>